<reference evidence="2" key="1">
    <citation type="journal article" date="2019" name="Sci. Rep.">
        <title>Draft genome of Tanacetum cinerariifolium, the natural source of mosquito coil.</title>
        <authorList>
            <person name="Yamashiro T."/>
            <person name="Shiraishi A."/>
            <person name="Satake H."/>
            <person name="Nakayama K."/>
        </authorList>
    </citation>
    <scope>NUCLEOTIDE SEQUENCE</scope>
</reference>
<comment type="caution">
    <text evidence="2">The sequence shown here is derived from an EMBL/GenBank/DDBJ whole genome shotgun (WGS) entry which is preliminary data.</text>
</comment>
<feature type="region of interest" description="Disordered" evidence="1">
    <location>
        <begin position="84"/>
        <end position="104"/>
    </location>
</feature>
<accession>A0A6L2NPL9</accession>
<organism evidence="2">
    <name type="scientific">Tanacetum cinerariifolium</name>
    <name type="common">Dalmatian daisy</name>
    <name type="synonym">Chrysanthemum cinerariifolium</name>
    <dbReference type="NCBI Taxonomy" id="118510"/>
    <lineage>
        <taxon>Eukaryota</taxon>
        <taxon>Viridiplantae</taxon>
        <taxon>Streptophyta</taxon>
        <taxon>Embryophyta</taxon>
        <taxon>Tracheophyta</taxon>
        <taxon>Spermatophyta</taxon>
        <taxon>Magnoliopsida</taxon>
        <taxon>eudicotyledons</taxon>
        <taxon>Gunneridae</taxon>
        <taxon>Pentapetalae</taxon>
        <taxon>asterids</taxon>
        <taxon>campanulids</taxon>
        <taxon>Asterales</taxon>
        <taxon>Asteraceae</taxon>
        <taxon>Asteroideae</taxon>
        <taxon>Anthemideae</taxon>
        <taxon>Anthemidinae</taxon>
        <taxon>Tanacetum</taxon>
    </lineage>
</organism>
<dbReference type="AlphaFoldDB" id="A0A6L2NPL9"/>
<evidence type="ECO:0000256" key="1">
    <source>
        <dbReference type="SAM" id="MobiDB-lite"/>
    </source>
</evidence>
<sequence>MSWRKYNRAGSLCSDAVVESYDAVLIFVIHTKKRNRLEASKLNNLVYVQFNSNLTEEAKRRKARDVEVLLSNDSNTAQEWIAECDGDGNRNRDEEVEVQDPQDQEAHWEVIGEAMEADEYLQPRQSSRTTTKITQRELFDEEFESGSEEVVYEEGEYESDGVKIIEYCGDED</sequence>
<dbReference type="EMBL" id="BKCJ010009720">
    <property type="protein sequence ID" value="GEU88301.1"/>
    <property type="molecule type" value="Genomic_DNA"/>
</dbReference>
<feature type="compositionally biased region" description="Acidic residues" evidence="1">
    <location>
        <begin position="94"/>
        <end position="103"/>
    </location>
</feature>
<evidence type="ECO:0000313" key="2">
    <source>
        <dbReference type="EMBL" id="GEU88301.1"/>
    </source>
</evidence>
<name>A0A6L2NPL9_TANCI</name>
<gene>
    <name evidence="2" type="ORF">Tci_060279</name>
</gene>
<proteinExistence type="predicted"/>
<protein>
    <submittedName>
        <fullName evidence="2">Uncharacterized protein</fullName>
    </submittedName>
</protein>